<keyword evidence="7" id="KW-0812">Transmembrane</keyword>
<evidence type="ECO:0000256" key="1">
    <source>
        <dbReference type="ARBA" id="ARBA00000798"/>
    </source>
</evidence>
<evidence type="ECO:0000256" key="2">
    <source>
        <dbReference type="ARBA" id="ARBA00008664"/>
    </source>
</evidence>
<comment type="catalytic activity">
    <reaction evidence="1">
        <text>a 1,2-diacyl-sn-glycero-3-phosphocholine + H2O = a 1,2-diacyl-sn-glycero-3-phosphate + choline + H(+)</text>
        <dbReference type="Rhea" id="RHEA:14445"/>
        <dbReference type="ChEBI" id="CHEBI:15354"/>
        <dbReference type="ChEBI" id="CHEBI:15377"/>
        <dbReference type="ChEBI" id="CHEBI:15378"/>
        <dbReference type="ChEBI" id="CHEBI:57643"/>
        <dbReference type="ChEBI" id="CHEBI:58608"/>
        <dbReference type="EC" id="3.1.4.4"/>
    </reaction>
</comment>
<evidence type="ECO:0000256" key="3">
    <source>
        <dbReference type="ARBA" id="ARBA00012027"/>
    </source>
</evidence>
<dbReference type="InterPro" id="IPR025202">
    <property type="entry name" value="PLD-like_dom"/>
</dbReference>
<dbReference type="Proteomes" id="UP001595880">
    <property type="component" value="Unassembled WGS sequence"/>
</dbReference>
<evidence type="ECO:0000256" key="7">
    <source>
        <dbReference type="SAM" id="Phobius"/>
    </source>
</evidence>
<reference evidence="10" key="1">
    <citation type="journal article" date="2019" name="Int. J. Syst. Evol. Microbiol.">
        <title>The Global Catalogue of Microorganisms (GCM) 10K type strain sequencing project: providing services to taxonomists for standard genome sequencing and annotation.</title>
        <authorList>
            <consortium name="The Broad Institute Genomics Platform"/>
            <consortium name="The Broad Institute Genome Sequencing Center for Infectious Disease"/>
            <person name="Wu L."/>
            <person name="Ma J."/>
        </authorList>
    </citation>
    <scope>NUCLEOTIDE SEQUENCE [LARGE SCALE GENOMIC DNA]</scope>
    <source>
        <strain evidence="10">KACC 14058</strain>
    </source>
</reference>
<feature type="transmembrane region" description="Helical" evidence="7">
    <location>
        <begin position="12"/>
        <end position="29"/>
    </location>
</feature>
<name>A0ABV8VYM0_9BACI</name>
<dbReference type="CDD" id="cd09130">
    <property type="entry name" value="PLDc_unchar2_2"/>
    <property type="match status" value="1"/>
</dbReference>
<dbReference type="PANTHER" id="PTHR43856">
    <property type="entry name" value="CARDIOLIPIN HYDROLASE"/>
    <property type="match status" value="1"/>
</dbReference>
<feature type="domain" description="Phospholipase D-like" evidence="8">
    <location>
        <begin position="306"/>
        <end position="449"/>
    </location>
</feature>
<keyword evidence="10" id="KW-1185">Reference proteome</keyword>
<evidence type="ECO:0000313" key="9">
    <source>
        <dbReference type="EMBL" id="MFC4389274.1"/>
    </source>
</evidence>
<evidence type="ECO:0000259" key="8">
    <source>
        <dbReference type="Pfam" id="PF13091"/>
    </source>
</evidence>
<evidence type="ECO:0000256" key="6">
    <source>
        <dbReference type="ARBA" id="ARBA00023098"/>
    </source>
</evidence>
<sequence>MKNKWYVKKRYAFILFLVIYLCVIVYHQVKPLPEGVSVKGEKHAIDEKDVEFLVDLTYTKNEEEHYEHEIFEQVYQVIGDAEKFLIIDMFMINDSSSTDRDYPKLSAKLKEKITLQKEKFPDLKVVVITDPINTTYYSHEAKYIDSLEQIGVEVVYTDLDRLRDPNPLYSGVWRMFFQWFGQGGNGFLPNPFGEPSPDVTIRSYLKTLNVKANHRKVIITEKEGLVLSANAHDASGFHSNIGWKVKGEILKDMLASEKAVVQFSGGNVNAFPIEEEINTYIEDTSTSSTDVTVQLLTEQKIEDAVVEAIQQAEQGDTIWVAMFYIADRSIIDAIEEATERKVHVKLILDPNENAFGQQKIGVPNIPMADELLEDGNNHLEVKWYNVNKEQFHTKLLYVNYGETSKMIGGSANYTSRNLNDYNLETNIAVEAKNDTEIVADVDTYFHRLWENEDAVFTLPYEEKESLPILKRIGYTIQKLTMFTTY</sequence>
<keyword evidence="6" id="KW-0443">Lipid metabolism</keyword>
<keyword evidence="7" id="KW-0472">Membrane</keyword>
<dbReference type="InterPro" id="IPR051406">
    <property type="entry name" value="PLD_domain"/>
</dbReference>
<dbReference type="PANTHER" id="PTHR43856:SF1">
    <property type="entry name" value="MITOCHONDRIAL CARDIOLIPIN HYDROLASE"/>
    <property type="match status" value="1"/>
</dbReference>
<keyword evidence="7" id="KW-1133">Transmembrane helix</keyword>
<dbReference type="Pfam" id="PF13091">
    <property type="entry name" value="PLDc_2"/>
    <property type="match status" value="1"/>
</dbReference>
<dbReference type="EC" id="3.1.4.4" evidence="3"/>
<dbReference type="EMBL" id="JBHSDV010000007">
    <property type="protein sequence ID" value="MFC4389274.1"/>
    <property type="molecule type" value="Genomic_DNA"/>
</dbReference>
<evidence type="ECO:0000256" key="5">
    <source>
        <dbReference type="ARBA" id="ARBA00022963"/>
    </source>
</evidence>
<organism evidence="9 10">
    <name type="scientific">Gracilibacillus marinus</name>
    <dbReference type="NCBI Taxonomy" id="630535"/>
    <lineage>
        <taxon>Bacteria</taxon>
        <taxon>Bacillati</taxon>
        <taxon>Bacillota</taxon>
        <taxon>Bacilli</taxon>
        <taxon>Bacillales</taxon>
        <taxon>Bacillaceae</taxon>
        <taxon>Gracilibacillus</taxon>
    </lineage>
</organism>
<evidence type="ECO:0000313" key="10">
    <source>
        <dbReference type="Proteomes" id="UP001595880"/>
    </source>
</evidence>
<evidence type="ECO:0000256" key="4">
    <source>
        <dbReference type="ARBA" id="ARBA00022801"/>
    </source>
</evidence>
<comment type="caution">
    <text evidence="9">The sequence shown here is derived from an EMBL/GenBank/DDBJ whole genome shotgun (WGS) entry which is preliminary data.</text>
</comment>
<dbReference type="CDD" id="cd09129">
    <property type="entry name" value="PLDc_unchar2_1"/>
    <property type="match status" value="1"/>
</dbReference>
<keyword evidence="5" id="KW-0442">Lipid degradation</keyword>
<dbReference type="Gene3D" id="3.30.870.10">
    <property type="entry name" value="Endonuclease Chain A"/>
    <property type="match status" value="2"/>
</dbReference>
<keyword evidence="4" id="KW-0378">Hydrolase</keyword>
<comment type="similarity">
    <text evidence="2">Belongs to the phospholipase D family.</text>
</comment>
<protein>
    <recommendedName>
        <fullName evidence="3">phospholipase D</fullName>
        <ecNumber evidence="3">3.1.4.4</ecNumber>
    </recommendedName>
</protein>
<dbReference type="RefSeq" id="WP_390200869.1">
    <property type="nucleotide sequence ID" value="NZ_JBHSDV010000007.1"/>
</dbReference>
<dbReference type="SUPFAM" id="SSF56024">
    <property type="entry name" value="Phospholipase D/nuclease"/>
    <property type="match status" value="2"/>
</dbReference>
<gene>
    <name evidence="9" type="ORF">ACFOZ1_15960</name>
</gene>
<accession>A0ABV8VYM0</accession>
<proteinExistence type="inferred from homology"/>